<dbReference type="GO" id="GO:0005975">
    <property type="term" value="P:carbohydrate metabolic process"/>
    <property type="evidence" value="ECO:0007669"/>
    <property type="project" value="InterPro"/>
</dbReference>
<evidence type="ECO:0000313" key="4">
    <source>
        <dbReference type="EMBL" id="KUK97002.1"/>
    </source>
</evidence>
<protein>
    <recommendedName>
        <fullName evidence="2">GH15-like domain-containing protein</fullName>
    </recommendedName>
</protein>
<accession>A0A117MCU6</accession>
<evidence type="ECO:0000313" key="5">
    <source>
        <dbReference type="Proteomes" id="UP000053961"/>
    </source>
</evidence>
<evidence type="ECO:0000313" key="6">
    <source>
        <dbReference type="Proteomes" id="UP000057043"/>
    </source>
</evidence>
<dbReference type="EMBL" id="LGFT01000027">
    <property type="protein sequence ID" value="KUK44358.1"/>
    <property type="molecule type" value="Genomic_DNA"/>
</dbReference>
<evidence type="ECO:0000259" key="2">
    <source>
        <dbReference type="Pfam" id="PF00723"/>
    </source>
</evidence>
<evidence type="ECO:0000313" key="3">
    <source>
        <dbReference type="EMBL" id="KUK44358.1"/>
    </source>
</evidence>
<dbReference type="AlphaFoldDB" id="A0A117MCU6"/>
<dbReference type="InterPro" id="IPR008928">
    <property type="entry name" value="6-hairpin_glycosidase_sf"/>
</dbReference>
<organism evidence="4 5">
    <name type="scientific">Methanothrix harundinacea</name>
    <dbReference type="NCBI Taxonomy" id="301375"/>
    <lineage>
        <taxon>Archaea</taxon>
        <taxon>Methanobacteriati</taxon>
        <taxon>Methanobacteriota</taxon>
        <taxon>Stenosarchaea group</taxon>
        <taxon>Methanomicrobia</taxon>
        <taxon>Methanotrichales</taxon>
        <taxon>Methanotrichaceae</taxon>
        <taxon>Methanothrix</taxon>
    </lineage>
</organism>
<dbReference type="SUPFAM" id="SSF48208">
    <property type="entry name" value="Six-hairpin glycosidases"/>
    <property type="match status" value="1"/>
</dbReference>
<evidence type="ECO:0000256" key="1">
    <source>
        <dbReference type="ARBA" id="ARBA00006188"/>
    </source>
</evidence>
<dbReference type="PATRIC" id="fig|301375.6.peg.1693"/>
<proteinExistence type="inferred from homology"/>
<gene>
    <name evidence="3" type="ORF">XD72_1277</name>
    <name evidence="4" type="ORF">XE07_0774</name>
</gene>
<dbReference type="PANTHER" id="PTHR31616:SF0">
    <property type="entry name" value="GLUCAN 1,4-ALPHA-GLUCOSIDASE"/>
    <property type="match status" value="1"/>
</dbReference>
<dbReference type="GO" id="GO:0004553">
    <property type="term" value="F:hydrolase activity, hydrolyzing O-glycosyl compounds"/>
    <property type="evidence" value="ECO:0007669"/>
    <property type="project" value="TreeGrafter"/>
</dbReference>
<dbReference type="InterPro" id="IPR011613">
    <property type="entry name" value="GH15-like"/>
</dbReference>
<dbReference type="Proteomes" id="UP000053961">
    <property type="component" value="Unassembled WGS sequence"/>
</dbReference>
<reference evidence="5 6" key="2">
    <citation type="journal article" date="2015" name="MBio">
        <title>Genome-Resolved Metagenomic Analysis Reveals Roles for Candidate Phyla and Other Microbial Community Members in Biogeochemical Transformations in Oil Reservoirs.</title>
        <authorList>
            <person name="Hu P."/>
            <person name="Tom L."/>
            <person name="Singh A."/>
            <person name="Thomas B.C."/>
            <person name="Baker B.J."/>
            <person name="Piceno Y.M."/>
            <person name="Andersen G.L."/>
            <person name="Banfield J.F."/>
        </authorList>
    </citation>
    <scope>NUCLEOTIDE SEQUENCE [LARGE SCALE GENOMIC DNA]</scope>
    <source>
        <strain evidence="3">57_489</strain>
    </source>
</reference>
<comment type="similarity">
    <text evidence="1">Belongs to the glycosyl hydrolase 15 family.</text>
</comment>
<dbReference type="InterPro" id="IPR012341">
    <property type="entry name" value="6hp_glycosidase-like_sf"/>
</dbReference>
<name>A0A117MCU6_9EURY</name>
<dbReference type="EMBL" id="LGHB01000006">
    <property type="protein sequence ID" value="KUK97002.1"/>
    <property type="molecule type" value="Genomic_DNA"/>
</dbReference>
<dbReference type="Proteomes" id="UP000057043">
    <property type="component" value="Unassembled WGS sequence"/>
</dbReference>
<dbReference type="Gene3D" id="1.50.10.10">
    <property type="match status" value="1"/>
</dbReference>
<dbReference type="PANTHER" id="PTHR31616">
    <property type="entry name" value="TREHALASE"/>
    <property type="match status" value="1"/>
</dbReference>
<sequence length="363" mass="41477">MSRIERTIEASKEVLADCCLENGAIVAANPTKEYYPKEAKHYFYVWPRDASYACIAADLLDLAGVQEGFFRWCLRRVEGFCESGLFFEKYYVNGLKASGRLQPDQTGSVLFAIEHHYRDDLEGAREFEDLVKKAADGLASTWNGKSFSLVANDLWEERLAFPDLAENFTYTLAACIRGLEAASEMIPDGEGCENWKDAAEEMRSRLDEHFVGGHFVRSYGKIIDRRIDASVLGLVYPFAIREADDPQIVSTVEEIERRLVVSDGPLKGGVCRYEHDEYDGWMFEGMHRRKGAGVWPLLNFWLSIYWSVGGDVERARGYYDWVLERTVRYIPEQIFDNDLQVSVSPLLWSHANFVIASRFLGYL</sequence>
<feature type="domain" description="GH15-like" evidence="2">
    <location>
        <begin position="23"/>
        <end position="356"/>
    </location>
</feature>
<dbReference type="Pfam" id="PF00723">
    <property type="entry name" value="Glyco_hydro_15"/>
    <property type="match status" value="1"/>
</dbReference>
<comment type="caution">
    <text evidence="4">The sequence shown here is derived from an EMBL/GenBank/DDBJ whole genome shotgun (WGS) entry which is preliminary data.</text>
</comment>
<reference evidence="4" key="1">
    <citation type="journal article" date="2015" name="MBio">
        <title>Genome-resolved metagenomic analysis reveals roles for candidate phyla and other microbial community members in biogeochemical transformations in oil reservoirs.</title>
        <authorList>
            <person name="Hu P."/>
            <person name="Tom L."/>
            <person name="Singh A."/>
            <person name="Thomas B.C."/>
            <person name="Baker B.J."/>
            <person name="Piceno Y.M."/>
            <person name="Andersen G.L."/>
            <person name="Banfield J.F."/>
        </authorList>
    </citation>
    <scope>NUCLEOTIDE SEQUENCE [LARGE SCALE GENOMIC DNA]</scope>
    <source>
        <strain evidence="4">56_747</strain>
    </source>
</reference>